<proteinExistence type="inferred from homology"/>
<dbReference type="InterPro" id="IPR005545">
    <property type="entry name" value="YCII"/>
</dbReference>
<evidence type="ECO:0000259" key="2">
    <source>
        <dbReference type="Pfam" id="PF03795"/>
    </source>
</evidence>
<feature type="domain" description="YCII-related" evidence="2">
    <location>
        <begin position="13"/>
        <end position="109"/>
    </location>
</feature>
<dbReference type="RefSeq" id="WP_270027446.1">
    <property type="nucleotide sequence ID" value="NZ_JAPDDP010000046.1"/>
</dbReference>
<evidence type="ECO:0000313" key="3">
    <source>
        <dbReference type="EMBL" id="MDA0183062.1"/>
    </source>
</evidence>
<dbReference type="Proteomes" id="UP001147653">
    <property type="component" value="Unassembled WGS sequence"/>
</dbReference>
<organism evidence="3 4">
    <name type="scientific">Solirubrobacter phytolaccae</name>
    <dbReference type="NCBI Taxonomy" id="1404360"/>
    <lineage>
        <taxon>Bacteria</taxon>
        <taxon>Bacillati</taxon>
        <taxon>Actinomycetota</taxon>
        <taxon>Thermoleophilia</taxon>
        <taxon>Solirubrobacterales</taxon>
        <taxon>Solirubrobacteraceae</taxon>
        <taxon>Solirubrobacter</taxon>
    </lineage>
</organism>
<accession>A0A9X3SH55</accession>
<sequence>MARFLLFMYPVISDEEYAAGPSLEDVEAMNKFNQALSDAGALLGADGLAPEYTRVSEGGVTDGPFSEAKELVGGYWIIQAKDQAEAVEWTKRIPLSGQSFVEVRRIYEMEDFSEDIAAAAEIK</sequence>
<keyword evidence="4" id="KW-1185">Reference proteome</keyword>
<dbReference type="InterPro" id="IPR011008">
    <property type="entry name" value="Dimeric_a/b-barrel"/>
</dbReference>
<dbReference type="AlphaFoldDB" id="A0A9X3SH55"/>
<dbReference type="Gene3D" id="3.30.70.1060">
    <property type="entry name" value="Dimeric alpha+beta barrel"/>
    <property type="match status" value="1"/>
</dbReference>
<dbReference type="Pfam" id="PF03795">
    <property type="entry name" value="YCII"/>
    <property type="match status" value="1"/>
</dbReference>
<evidence type="ECO:0000313" key="4">
    <source>
        <dbReference type="Proteomes" id="UP001147653"/>
    </source>
</evidence>
<comment type="similarity">
    <text evidence="1">Belongs to the YciI family.</text>
</comment>
<name>A0A9X3SH55_9ACTN</name>
<protein>
    <submittedName>
        <fullName evidence="3">YciI family protein</fullName>
    </submittedName>
</protein>
<dbReference type="EMBL" id="JAPDDP010000046">
    <property type="protein sequence ID" value="MDA0183062.1"/>
    <property type="molecule type" value="Genomic_DNA"/>
</dbReference>
<comment type="caution">
    <text evidence="3">The sequence shown here is derived from an EMBL/GenBank/DDBJ whole genome shotgun (WGS) entry which is preliminary data.</text>
</comment>
<dbReference type="PANTHER" id="PTHR35174:SF4">
    <property type="entry name" value="BLL7163 PROTEIN"/>
    <property type="match status" value="1"/>
</dbReference>
<dbReference type="PANTHER" id="PTHR35174">
    <property type="entry name" value="BLL7171 PROTEIN-RELATED"/>
    <property type="match status" value="1"/>
</dbReference>
<evidence type="ECO:0000256" key="1">
    <source>
        <dbReference type="ARBA" id="ARBA00007689"/>
    </source>
</evidence>
<gene>
    <name evidence="3" type="ORF">OJ997_22325</name>
</gene>
<dbReference type="SUPFAM" id="SSF54909">
    <property type="entry name" value="Dimeric alpha+beta barrel"/>
    <property type="match status" value="1"/>
</dbReference>
<reference evidence="3" key="1">
    <citation type="submission" date="2022-10" db="EMBL/GenBank/DDBJ databases">
        <title>The WGS of Solirubrobacter phytolaccae KCTC 29190.</title>
        <authorList>
            <person name="Jiang Z."/>
        </authorList>
    </citation>
    <scope>NUCLEOTIDE SEQUENCE</scope>
    <source>
        <strain evidence="3">KCTC 29190</strain>
    </source>
</reference>